<evidence type="ECO:0000259" key="6">
    <source>
        <dbReference type="Pfam" id="PF00892"/>
    </source>
</evidence>
<evidence type="ECO:0000256" key="4">
    <source>
        <dbReference type="ARBA" id="ARBA00023136"/>
    </source>
</evidence>
<evidence type="ECO:0000256" key="1">
    <source>
        <dbReference type="ARBA" id="ARBA00004141"/>
    </source>
</evidence>
<comment type="subcellular location">
    <subcellularLocation>
        <location evidence="1">Membrane</location>
        <topology evidence="1">Multi-pass membrane protein</topology>
    </subcellularLocation>
</comment>
<evidence type="ECO:0000313" key="8">
    <source>
        <dbReference type="Proteomes" id="UP000515292"/>
    </source>
</evidence>
<feature type="transmembrane region" description="Helical" evidence="5">
    <location>
        <begin position="231"/>
        <end position="253"/>
    </location>
</feature>
<dbReference type="EMBL" id="CP059851">
    <property type="protein sequence ID" value="QMW23533.1"/>
    <property type="molecule type" value="Genomic_DNA"/>
</dbReference>
<dbReference type="InterPro" id="IPR050638">
    <property type="entry name" value="AA-Vitamin_Transporters"/>
</dbReference>
<evidence type="ECO:0000256" key="2">
    <source>
        <dbReference type="ARBA" id="ARBA00022692"/>
    </source>
</evidence>
<name>A0A7G5IJJ1_9SPHN</name>
<dbReference type="AlphaFoldDB" id="A0A7G5IJJ1"/>
<keyword evidence="4 5" id="KW-0472">Membrane</keyword>
<evidence type="ECO:0000256" key="5">
    <source>
        <dbReference type="SAM" id="Phobius"/>
    </source>
</evidence>
<accession>A0A7G5IJJ1</accession>
<evidence type="ECO:0000313" key="7">
    <source>
        <dbReference type="EMBL" id="QMW23533.1"/>
    </source>
</evidence>
<keyword evidence="2 5" id="KW-0812">Transmembrane</keyword>
<proteinExistence type="predicted"/>
<gene>
    <name evidence="7" type="ORF">H3309_03265</name>
</gene>
<dbReference type="GO" id="GO:0016020">
    <property type="term" value="C:membrane"/>
    <property type="evidence" value="ECO:0007669"/>
    <property type="project" value="UniProtKB-SubCell"/>
</dbReference>
<dbReference type="PANTHER" id="PTHR32322">
    <property type="entry name" value="INNER MEMBRANE TRANSPORTER"/>
    <property type="match status" value="1"/>
</dbReference>
<dbReference type="Proteomes" id="UP000515292">
    <property type="component" value="Chromosome"/>
</dbReference>
<feature type="domain" description="EamA" evidence="6">
    <location>
        <begin position="141"/>
        <end position="278"/>
    </location>
</feature>
<feature type="transmembrane region" description="Helical" evidence="5">
    <location>
        <begin position="60"/>
        <end position="82"/>
    </location>
</feature>
<evidence type="ECO:0000256" key="3">
    <source>
        <dbReference type="ARBA" id="ARBA00022989"/>
    </source>
</evidence>
<keyword evidence="3 5" id="KW-1133">Transmembrane helix</keyword>
<dbReference type="RefSeq" id="WP_182297356.1">
    <property type="nucleotide sequence ID" value="NZ_CP059851.1"/>
</dbReference>
<reference evidence="7 8" key="1">
    <citation type="submission" date="2020-07" db="EMBL/GenBank/DDBJ databases">
        <title>Complete genome sequence for Sandaracinobacter sp. M6.</title>
        <authorList>
            <person name="Tang Y."/>
            <person name="Liu Q."/>
            <person name="Guo Z."/>
            <person name="Lei P."/>
            <person name="Huang B."/>
        </authorList>
    </citation>
    <scope>NUCLEOTIDE SEQUENCE [LARGE SCALE GENOMIC DNA]</scope>
    <source>
        <strain evidence="7 8">M6</strain>
    </source>
</reference>
<dbReference type="SUPFAM" id="SSF103481">
    <property type="entry name" value="Multidrug resistance efflux transporter EmrE"/>
    <property type="match status" value="2"/>
</dbReference>
<feature type="transmembrane region" description="Helical" evidence="5">
    <location>
        <begin position="259"/>
        <end position="279"/>
    </location>
</feature>
<feature type="transmembrane region" description="Helical" evidence="5">
    <location>
        <begin position="29"/>
        <end position="48"/>
    </location>
</feature>
<dbReference type="PANTHER" id="PTHR32322:SF9">
    <property type="entry name" value="AMINO-ACID METABOLITE EFFLUX PUMP-RELATED"/>
    <property type="match status" value="1"/>
</dbReference>
<feature type="transmembrane region" description="Helical" evidence="5">
    <location>
        <begin position="120"/>
        <end position="137"/>
    </location>
</feature>
<dbReference type="Pfam" id="PF00892">
    <property type="entry name" value="EamA"/>
    <property type="match status" value="2"/>
</dbReference>
<organism evidence="7 8">
    <name type="scientific">Sandaracinobacteroides saxicola</name>
    <dbReference type="NCBI Taxonomy" id="2759707"/>
    <lineage>
        <taxon>Bacteria</taxon>
        <taxon>Pseudomonadati</taxon>
        <taxon>Pseudomonadota</taxon>
        <taxon>Alphaproteobacteria</taxon>
        <taxon>Sphingomonadales</taxon>
        <taxon>Sphingosinicellaceae</taxon>
        <taxon>Sandaracinobacteroides</taxon>
    </lineage>
</organism>
<dbReference type="KEGG" id="sand:H3309_03265"/>
<dbReference type="InterPro" id="IPR000620">
    <property type="entry name" value="EamA_dom"/>
</dbReference>
<sequence length="289" mass="30805">MKPRHLALMLFINIIWALNTVALKESVTAVPPLLAVGLRFLMVVPICLPWMRWVPGRMPLLIGTGLVAGAGSFGIGAIGFHLADNVSAIAIAGQLGVPFSLILAILVFGERIRWKRTLGILLAFLGVAVLAFDPHIVDERWALFFAILGSLLWAIGNLGYRKLTGVHVLNLYGWVALVSVPPLFLASLAFEPGAVAGLGGITLASIGWITYSALFASLIGHVGMAWLLQRYPVSTITPLTLPTPLLSVILALFVYPTPITLQLVAGGLLTLVGVAIIALRTAQKREDAA</sequence>
<keyword evidence="8" id="KW-1185">Reference proteome</keyword>
<feature type="transmembrane region" description="Helical" evidence="5">
    <location>
        <begin position="88"/>
        <end position="108"/>
    </location>
</feature>
<feature type="transmembrane region" description="Helical" evidence="5">
    <location>
        <begin position="143"/>
        <end position="160"/>
    </location>
</feature>
<feature type="transmembrane region" description="Helical" evidence="5">
    <location>
        <begin position="7"/>
        <end position="23"/>
    </location>
</feature>
<feature type="transmembrane region" description="Helical" evidence="5">
    <location>
        <begin position="172"/>
        <end position="190"/>
    </location>
</feature>
<feature type="transmembrane region" description="Helical" evidence="5">
    <location>
        <begin position="196"/>
        <end position="219"/>
    </location>
</feature>
<feature type="domain" description="EamA" evidence="6">
    <location>
        <begin position="7"/>
        <end position="130"/>
    </location>
</feature>
<dbReference type="InterPro" id="IPR037185">
    <property type="entry name" value="EmrE-like"/>
</dbReference>
<protein>
    <submittedName>
        <fullName evidence="7">EamA family transporter</fullName>
    </submittedName>
</protein>